<dbReference type="InterPro" id="IPR025991">
    <property type="entry name" value="Chemoreceptor_zinc-bind_dom"/>
</dbReference>
<dbReference type="InterPro" id="IPR004089">
    <property type="entry name" value="MCPsignal_dom"/>
</dbReference>
<evidence type="ECO:0000256" key="9">
    <source>
        <dbReference type="SAM" id="Phobius"/>
    </source>
</evidence>
<evidence type="ECO:0000256" key="4">
    <source>
        <dbReference type="ARBA" id="ARBA00023136"/>
    </source>
</evidence>
<organism evidence="12 13">
    <name type="scientific">Candidatus Thiodiazotropha endoloripes</name>
    <dbReference type="NCBI Taxonomy" id="1818881"/>
    <lineage>
        <taxon>Bacteria</taxon>
        <taxon>Pseudomonadati</taxon>
        <taxon>Pseudomonadota</taxon>
        <taxon>Gammaproteobacteria</taxon>
        <taxon>Chromatiales</taxon>
        <taxon>Sedimenticolaceae</taxon>
        <taxon>Candidatus Thiodiazotropha</taxon>
    </lineage>
</organism>
<comment type="subcellular location">
    <subcellularLocation>
        <location evidence="1">Membrane</location>
        <topology evidence="1">Multi-pass membrane protein</topology>
    </subcellularLocation>
</comment>
<dbReference type="SMART" id="SM00304">
    <property type="entry name" value="HAMP"/>
    <property type="match status" value="1"/>
</dbReference>
<dbReference type="InterPro" id="IPR003660">
    <property type="entry name" value="HAMP_dom"/>
</dbReference>
<dbReference type="PANTHER" id="PTHR32089:SF119">
    <property type="entry name" value="METHYL-ACCEPTING CHEMOTAXIS PROTEIN CTPL"/>
    <property type="match status" value="1"/>
</dbReference>
<evidence type="ECO:0000256" key="6">
    <source>
        <dbReference type="ARBA" id="ARBA00029447"/>
    </source>
</evidence>
<dbReference type="Pfam" id="PF00672">
    <property type="entry name" value="HAMP"/>
    <property type="match status" value="1"/>
</dbReference>
<evidence type="ECO:0000259" key="11">
    <source>
        <dbReference type="PROSITE" id="PS50885"/>
    </source>
</evidence>
<evidence type="ECO:0000256" key="7">
    <source>
        <dbReference type="PROSITE-ProRule" id="PRU00284"/>
    </source>
</evidence>
<dbReference type="FunFam" id="1.10.287.950:FF:000001">
    <property type="entry name" value="Methyl-accepting chemotaxis sensory transducer"/>
    <property type="match status" value="1"/>
</dbReference>
<feature type="transmembrane region" description="Helical" evidence="9">
    <location>
        <begin position="318"/>
        <end position="342"/>
    </location>
</feature>
<dbReference type="Proteomes" id="UP000094849">
    <property type="component" value="Unassembled WGS sequence"/>
</dbReference>
<proteinExistence type="inferred from homology"/>
<dbReference type="EMBL" id="LVJZ01000003">
    <property type="protein sequence ID" value="ODB97484.1"/>
    <property type="molecule type" value="Genomic_DNA"/>
</dbReference>
<dbReference type="GO" id="GO:0016020">
    <property type="term" value="C:membrane"/>
    <property type="evidence" value="ECO:0007669"/>
    <property type="project" value="UniProtKB-SubCell"/>
</dbReference>
<dbReference type="CDD" id="cd11386">
    <property type="entry name" value="MCP_signal"/>
    <property type="match status" value="1"/>
</dbReference>
<dbReference type="Gene3D" id="6.10.340.10">
    <property type="match status" value="1"/>
</dbReference>
<reference evidence="12 13" key="1">
    <citation type="submission" date="2016-03" db="EMBL/GenBank/DDBJ databases">
        <title>Chemosynthetic sulphur-oxidizing symbionts of marine invertebrate animals are capable of nitrogen fixation.</title>
        <authorList>
            <person name="Petersen J.M."/>
            <person name="Kemper A."/>
            <person name="Gruber-Vodicka H."/>
            <person name="Cardini U."/>
            <person name="Geest Mvander."/>
            <person name="Kleiner M."/>
            <person name="Bulgheresi S."/>
            <person name="Fussmann M."/>
            <person name="Herbold C."/>
            <person name="Seah B.K.B."/>
            <person name="Antony C.Paul."/>
            <person name="Liu D."/>
            <person name="Belitz A."/>
            <person name="Weber M."/>
        </authorList>
    </citation>
    <scope>NUCLEOTIDE SEQUENCE [LARGE SCALE GENOMIC DNA]</scope>
    <source>
        <strain evidence="12">G_D</strain>
    </source>
</reference>
<dbReference type="GO" id="GO:0006935">
    <property type="term" value="P:chemotaxis"/>
    <property type="evidence" value="ECO:0007669"/>
    <property type="project" value="UniProtKB-ARBA"/>
</dbReference>
<evidence type="ECO:0000313" key="13">
    <source>
        <dbReference type="Proteomes" id="UP000094849"/>
    </source>
</evidence>
<evidence type="ECO:0000313" key="12">
    <source>
        <dbReference type="EMBL" id="ODB97484.1"/>
    </source>
</evidence>
<comment type="similarity">
    <text evidence="6">Belongs to the methyl-accepting chemotaxis (MCP) protein family.</text>
</comment>
<evidence type="ECO:0000259" key="10">
    <source>
        <dbReference type="PROSITE" id="PS50111"/>
    </source>
</evidence>
<keyword evidence="5 7" id="KW-0807">Transducer</keyword>
<evidence type="ECO:0000256" key="5">
    <source>
        <dbReference type="ARBA" id="ARBA00023224"/>
    </source>
</evidence>
<keyword evidence="13" id="KW-1185">Reference proteome</keyword>
<dbReference type="AlphaFoldDB" id="A0A1E2USR0"/>
<dbReference type="Gene3D" id="1.10.287.950">
    <property type="entry name" value="Methyl-accepting chemotaxis protein"/>
    <property type="match status" value="1"/>
</dbReference>
<dbReference type="Gene3D" id="1.20.120.30">
    <property type="entry name" value="Aspartate receptor, ligand-binding domain"/>
    <property type="match status" value="1"/>
</dbReference>
<comment type="caution">
    <text evidence="12">The sequence shown here is derived from an EMBL/GenBank/DDBJ whole genome shotgun (WGS) entry which is preliminary data.</text>
</comment>
<keyword evidence="2 9" id="KW-0812">Transmembrane</keyword>
<dbReference type="SMART" id="SM00283">
    <property type="entry name" value="MA"/>
    <property type="match status" value="1"/>
</dbReference>
<dbReference type="Pfam" id="PF13682">
    <property type="entry name" value="CZB"/>
    <property type="match status" value="1"/>
</dbReference>
<keyword evidence="8" id="KW-0175">Coiled coil</keyword>
<feature type="coiled-coil region" evidence="8">
    <location>
        <begin position="83"/>
        <end position="136"/>
    </location>
</feature>
<dbReference type="PROSITE" id="PS50885">
    <property type="entry name" value="HAMP"/>
    <property type="match status" value="1"/>
</dbReference>
<keyword evidence="3 9" id="KW-1133">Transmembrane helix</keyword>
<feature type="domain" description="HAMP" evidence="11">
    <location>
        <begin position="343"/>
        <end position="397"/>
    </location>
</feature>
<dbReference type="SUPFAM" id="SSF58104">
    <property type="entry name" value="Methyl-accepting chemotaxis protein (MCP) signaling domain"/>
    <property type="match status" value="1"/>
</dbReference>
<dbReference type="STRING" id="1818881.A3196_12400"/>
<sequence length="798" mass="87427">MQVVSIFSSIKTKLWLGFGLVLSLFSISTAVTLISLNGVNSNVEKVVVDSQPTLLLAKDLTFHIEQATASLGFFMVTKEDYHLQNYTRAIKNCKDILQELRQATVRNPEIDFNQPLNSLRDDIGAFEATAKLLQQKTSSFEKNFPGIDYANQHINPINRTVMQLASQMILTEVDEYSSEERKQLLVDLSELRYSWSQVINGVRGYLAFRSDNNINNIDLYLTQAESLLQNLIKMEDLLTLDQLDSITGVAESIATFKEHYAKLLEIHGGDEWRSDAALVRNNLNVNLQSIQGNLSSLVSQLQSSINQTSSSLRDSTQFVFELVIALFILGLTLGIGISWFIAKSISEPIMNTASTMQNIADGDGNLMITLDQSGRDELAQLASSFNVFVSKIRELIKKTAHSTESVIESVAQTSDNTNQIIKGILNQEVQTEQVATAMSQMTACISNVAKNASIAEQSALTANKEAHSGCTIVRKTSVAVKELADEVKLAEDSILNVEQESLRIGGVLDVIKSIAEQTNLLALNAAIEAARAGEQGRGFAVVADEVRSLATRTHESTGEIENMIQSLQNGTQEAVSVMSAGREKVNINVQLTEDALRSLGTINQAVETISEMNTQIATAAEQQCTVAEEINKNLCSIKDSSKLNADEANATAATVNSLGNLASTLQSVIQQFKFSGDSGLDFSAAKSAHLAWKARLRSFLDGTSSLSHKEAVSHHDCVLGKWYYSDGLDQYGDIPEMRSIEKPHHELHELIKKIIEKKESGHMNEAEALYTKIAPLSSTIINLLEQVERSIDTGESAA</sequence>
<name>A0A1E2USR0_9GAMM</name>
<accession>A0A1E2USR0</accession>
<evidence type="ECO:0008006" key="14">
    <source>
        <dbReference type="Google" id="ProtNLM"/>
    </source>
</evidence>
<evidence type="ECO:0000256" key="2">
    <source>
        <dbReference type="ARBA" id="ARBA00022692"/>
    </source>
</evidence>
<evidence type="ECO:0000256" key="3">
    <source>
        <dbReference type="ARBA" id="ARBA00022989"/>
    </source>
</evidence>
<dbReference type="OrthoDB" id="9781845at2"/>
<dbReference type="CDD" id="cd06225">
    <property type="entry name" value="HAMP"/>
    <property type="match status" value="1"/>
</dbReference>
<feature type="domain" description="Methyl-accepting transducer" evidence="10">
    <location>
        <begin position="402"/>
        <end position="638"/>
    </location>
</feature>
<protein>
    <recommendedName>
        <fullName evidence="14">Chemotaxis protein</fullName>
    </recommendedName>
</protein>
<dbReference type="PROSITE" id="PS50111">
    <property type="entry name" value="CHEMOTAXIS_TRANSDUC_2"/>
    <property type="match status" value="1"/>
</dbReference>
<evidence type="ECO:0000256" key="8">
    <source>
        <dbReference type="SAM" id="Coils"/>
    </source>
</evidence>
<dbReference type="GO" id="GO:0007165">
    <property type="term" value="P:signal transduction"/>
    <property type="evidence" value="ECO:0007669"/>
    <property type="project" value="UniProtKB-KW"/>
</dbReference>
<gene>
    <name evidence="12" type="ORF">A3196_12400</name>
</gene>
<keyword evidence="4 9" id="KW-0472">Membrane</keyword>
<dbReference type="RefSeq" id="WP_069014313.1">
    <property type="nucleotide sequence ID" value="NZ_LVJW01000003.1"/>
</dbReference>
<dbReference type="PANTHER" id="PTHR32089">
    <property type="entry name" value="METHYL-ACCEPTING CHEMOTAXIS PROTEIN MCPB"/>
    <property type="match status" value="1"/>
</dbReference>
<evidence type="ECO:0000256" key="1">
    <source>
        <dbReference type="ARBA" id="ARBA00004141"/>
    </source>
</evidence>
<dbReference type="Pfam" id="PF00015">
    <property type="entry name" value="MCPsignal"/>
    <property type="match status" value="1"/>
</dbReference>